<feature type="compositionally biased region" description="Basic and acidic residues" evidence="1">
    <location>
        <begin position="55"/>
        <end position="67"/>
    </location>
</feature>
<protein>
    <submittedName>
        <fullName evidence="2">Uncharacterized protein</fullName>
    </submittedName>
</protein>
<feature type="region of interest" description="Disordered" evidence="1">
    <location>
        <begin position="90"/>
        <end position="111"/>
    </location>
</feature>
<dbReference type="Proteomes" id="UP001457282">
    <property type="component" value="Unassembled WGS sequence"/>
</dbReference>
<dbReference type="AlphaFoldDB" id="A0AAW1Y112"/>
<feature type="compositionally biased region" description="Acidic residues" evidence="1">
    <location>
        <begin position="43"/>
        <end position="54"/>
    </location>
</feature>
<reference evidence="2 3" key="1">
    <citation type="journal article" date="2023" name="G3 (Bethesda)">
        <title>A chromosome-length genome assembly and annotation of blackberry (Rubus argutus, cv. 'Hillquist').</title>
        <authorList>
            <person name="Bruna T."/>
            <person name="Aryal R."/>
            <person name="Dudchenko O."/>
            <person name="Sargent D.J."/>
            <person name="Mead D."/>
            <person name="Buti M."/>
            <person name="Cavallini A."/>
            <person name="Hytonen T."/>
            <person name="Andres J."/>
            <person name="Pham M."/>
            <person name="Weisz D."/>
            <person name="Mascagni F."/>
            <person name="Usai G."/>
            <person name="Natali L."/>
            <person name="Bassil N."/>
            <person name="Fernandez G.E."/>
            <person name="Lomsadze A."/>
            <person name="Armour M."/>
            <person name="Olukolu B."/>
            <person name="Poorten T."/>
            <person name="Britton C."/>
            <person name="Davik J."/>
            <person name="Ashrafi H."/>
            <person name="Aiden E.L."/>
            <person name="Borodovsky M."/>
            <person name="Worthington M."/>
        </authorList>
    </citation>
    <scope>NUCLEOTIDE SEQUENCE [LARGE SCALE GENOMIC DNA]</scope>
    <source>
        <strain evidence="2">PI 553951</strain>
    </source>
</reference>
<organism evidence="2 3">
    <name type="scientific">Rubus argutus</name>
    <name type="common">Southern blackberry</name>
    <dbReference type="NCBI Taxonomy" id="59490"/>
    <lineage>
        <taxon>Eukaryota</taxon>
        <taxon>Viridiplantae</taxon>
        <taxon>Streptophyta</taxon>
        <taxon>Embryophyta</taxon>
        <taxon>Tracheophyta</taxon>
        <taxon>Spermatophyta</taxon>
        <taxon>Magnoliopsida</taxon>
        <taxon>eudicotyledons</taxon>
        <taxon>Gunneridae</taxon>
        <taxon>Pentapetalae</taxon>
        <taxon>rosids</taxon>
        <taxon>fabids</taxon>
        <taxon>Rosales</taxon>
        <taxon>Rosaceae</taxon>
        <taxon>Rosoideae</taxon>
        <taxon>Rosoideae incertae sedis</taxon>
        <taxon>Rubus</taxon>
    </lineage>
</organism>
<sequence length="140" mass="15800">MGRRFQGIKPTAGLDWGGCSGFRELIWISAMVVDELWSGLKAEEEEIDEEEEEPFHEAYAERGCEGETRSEALAVKELDGGDGIRFVEGTVDENRENEAGEDEEEKKENEQFAMPTTRHSICMMTFRTMPVLGTGVFWVS</sequence>
<evidence type="ECO:0000256" key="1">
    <source>
        <dbReference type="SAM" id="MobiDB-lite"/>
    </source>
</evidence>
<feature type="region of interest" description="Disordered" evidence="1">
    <location>
        <begin position="43"/>
        <end position="67"/>
    </location>
</feature>
<name>A0AAW1Y112_RUBAR</name>
<gene>
    <name evidence="2" type="ORF">M0R45_008190</name>
</gene>
<accession>A0AAW1Y112</accession>
<comment type="caution">
    <text evidence="2">The sequence shown here is derived from an EMBL/GenBank/DDBJ whole genome shotgun (WGS) entry which is preliminary data.</text>
</comment>
<evidence type="ECO:0000313" key="3">
    <source>
        <dbReference type="Proteomes" id="UP001457282"/>
    </source>
</evidence>
<dbReference type="EMBL" id="JBEDUW010000002">
    <property type="protein sequence ID" value="KAK9942529.1"/>
    <property type="molecule type" value="Genomic_DNA"/>
</dbReference>
<keyword evidence="3" id="KW-1185">Reference proteome</keyword>
<evidence type="ECO:0000313" key="2">
    <source>
        <dbReference type="EMBL" id="KAK9942529.1"/>
    </source>
</evidence>
<proteinExistence type="predicted"/>